<proteinExistence type="predicted"/>
<dbReference type="Proteomes" id="UP001151760">
    <property type="component" value="Unassembled WGS sequence"/>
</dbReference>
<reference evidence="1" key="2">
    <citation type="submission" date="2022-01" db="EMBL/GenBank/DDBJ databases">
        <authorList>
            <person name="Yamashiro T."/>
            <person name="Shiraishi A."/>
            <person name="Satake H."/>
            <person name="Nakayama K."/>
        </authorList>
    </citation>
    <scope>NUCLEOTIDE SEQUENCE</scope>
</reference>
<name>A0ABQ5IJ56_9ASTR</name>
<feature type="non-terminal residue" evidence="1">
    <location>
        <position position="1"/>
    </location>
</feature>
<dbReference type="EMBL" id="BQNB010020840">
    <property type="protein sequence ID" value="GJU00188.1"/>
    <property type="molecule type" value="Genomic_DNA"/>
</dbReference>
<comment type="caution">
    <text evidence="1">The sequence shown here is derived from an EMBL/GenBank/DDBJ whole genome shotgun (WGS) entry which is preliminary data.</text>
</comment>
<evidence type="ECO:0000313" key="2">
    <source>
        <dbReference type="Proteomes" id="UP001151760"/>
    </source>
</evidence>
<evidence type="ECO:0000313" key="1">
    <source>
        <dbReference type="EMBL" id="GJU00188.1"/>
    </source>
</evidence>
<keyword evidence="2" id="KW-1185">Reference proteome</keyword>
<organism evidence="1 2">
    <name type="scientific">Tanacetum coccineum</name>
    <dbReference type="NCBI Taxonomy" id="301880"/>
    <lineage>
        <taxon>Eukaryota</taxon>
        <taxon>Viridiplantae</taxon>
        <taxon>Streptophyta</taxon>
        <taxon>Embryophyta</taxon>
        <taxon>Tracheophyta</taxon>
        <taxon>Spermatophyta</taxon>
        <taxon>Magnoliopsida</taxon>
        <taxon>eudicotyledons</taxon>
        <taxon>Gunneridae</taxon>
        <taxon>Pentapetalae</taxon>
        <taxon>asterids</taxon>
        <taxon>campanulids</taxon>
        <taxon>Asterales</taxon>
        <taxon>Asteraceae</taxon>
        <taxon>Asteroideae</taxon>
        <taxon>Anthemideae</taxon>
        <taxon>Anthemidinae</taxon>
        <taxon>Tanacetum</taxon>
    </lineage>
</organism>
<gene>
    <name evidence="1" type="ORF">Tco_1110526</name>
</gene>
<sequence length="192" mass="22144">GFVDRNMTDDMPILDEVVFKIHKNGYFKLDPLSILENKWPLFYCLPNKSLKEGLKLIHTDNDVHSFFEAAEMNGRIHLYIAHKQQDLGRYYLRNMVWVEEDAALRCLSTTPFSTRIKKKHGKRTKKGLRKNKGSQIVVTNFKRVVVSGKAKMVEDIGLVEENVDVGIKQDVRRRNNVLGLLVPGNNMKSVFK</sequence>
<reference evidence="1" key="1">
    <citation type="journal article" date="2022" name="Int. J. Mol. Sci.">
        <title>Draft Genome of Tanacetum Coccineum: Genomic Comparison of Closely Related Tanacetum-Family Plants.</title>
        <authorList>
            <person name="Yamashiro T."/>
            <person name="Shiraishi A."/>
            <person name="Nakayama K."/>
            <person name="Satake H."/>
        </authorList>
    </citation>
    <scope>NUCLEOTIDE SEQUENCE</scope>
</reference>
<protein>
    <submittedName>
        <fullName evidence="1">Uncharacterized protein</fullName>
    </submittedName>
</protein>
<accession>A0ABQ5IJ56</accession>